<evidence type="ECO:0000313" key="3">
    <source>
        <dbReference type="EMBL" id="OCX23281.1"/>
    </source>
</evidence>
<name>A0A1C2E8I3_9PSED</name>
<evidence type="ECO:0000256" key="1">
    <source>
        <dbReference type="SAM" id="MobiDB-lite"/>
    </source>
</evidence>
<dbReference type="OrthoDB" id="7007936at2"/>
<dbReference type="SUPFAM" id="SSF102588">
    <property type="entry name" value="LmbE-like"/>
    <property type="match status" value="1"/>
</dbReference>
<dbReference type="Proteomes" id="UP000095143">
    <property type="component" value="Unassembled WGS sequence"/>
</dbReference>
<accession>A0A1C2E8I3</accession>
<sequence>MSGRKQQLLKRHRRNKRLALIIGLVLLIGIGIGVAWWLVPLLIVAAWVAHEAWFSDHLFYSPKSDYRYQFPDAAQSQAVSVVNGMLQLSEPLAEGETLLLELDLRSSWLGRWLDPYVVAGDDRQDFERGFAGRRYVNLTGQRDVVADSTLRLKGGFCRIGNAARLYVLSNPDYRQQRLMILAPHADDAELAAFGLYSQAAECSIVTVTQGEIEAERYERLGLNRADAARLKGRLRTWDSLAIPLWGGVPQSQCVQLGYYCLQLPAMAQSPDQPFGSRDSSETDIRSARQHNPSPLPGDRDGAPTWNNLVADLAALLDAHRPDVIVMPHPELDPHADHIATTQALYEAVSRSAHTPDVALFYANHLHDNDRWPMGLAGKGVALPPFVEAPSVDQLWSTSLSSDVQLDKAMALAMQHDLQGPPPLKKRLRRQIQRWLAGREWPLTGDDEFFRKAVRRHEVFWVRRFPRP</sequence>
<keyword evidence="2" id="KW-0812">Transmembrane</keyword>
<dbReference type="GO" id="GO:0016020">
    <property type="term" value="C:membrane"/>
    <property type="evidence" value="ECO:0007669"/>
    <property type="project" value="GOC"/>
</dbReference>
<dbReference type="GO" id="GO:0006506">
    <property type="term" value="P:GPI anchor biosynthetic process"/>
    <property type="evidence" value="ECO:0007669"/>
    <property type="project" value="UniProtKB-UniPathway"/>
</dbReference>
<dbReference type="AlphaFoldDB" id="A0A1C2E8I3"/>
<reference evidence="3 4" key="1">
    <citation type="submission" date="2016-08" db="EMBL/GenBank/DDBJ databases">
        <title>Whole genome sequence of Pseudomonas graminis strain UASWS1507, a potential biological control agent for agriculture.</title>
        <authorList>
            <person name="Crovadore J."/>
            <person name="Calmin G."/>
            <person name="Chablais R."/>
            <person name="Cochard B."/>
            <person name="Lefort F."/>
        </authorList>
    </citation>
    <scope>NUCLEOTIDE SEQUENCE [LARGE SCALE GENOMIC DNA]</scope>
    <source>
        <strain evidence="3 4">UASWS1507</strain>
    </source>
</reference>
<keyword evidence="2" id="KW-0472">Membrane</keyword>
<dbReference type="InterPro" id="IPR003737">
    <property type="entry name" value="GlcNAc_PI_deacetylase-related"/>
</dbReference>
<feature type="transmembrane region" description="Helical" evidence="2">
    <location>
        <begin position="20"/>
        <end position="49"/>
    </location>
</feature>
<proteinExistence type="predicted"/>
<dbReference type="InterPro" id="IPR024078">
    <property type="entry name" value="LmbE-like_dom_sf"/>
</dbReference>
<dbReference type="Pfam" id="PF02585">
    <property type="entry name" value="PIG-L"/>
    <property type="match status" value="1"/>
</dbReference>
<dbReference type="UniPathway" id="UPA00196"/>
<feature type="region of interest" description="Disordered" evidence="1">
    <location>
        <begin position="270"/>
        <end position="303"/>
    </location>
</feature>
<comment type="caution">
    <text evidence="3">The sequence shown here is derived from an EMBL/GenBank/DDBJ whole genome shotgun (WGS) entry which is preliminary data.</text>
</comment>
<dbReference type="RefSeq" id="WP_065987843.1">
    <property type="nucleotide sequence ID" value="NZ_MDEN01000058.1"/>
</dbReference>
<evidence type="ECO:0000256" key="2">
    <source>
        <dbReference type="SAM" id="Phobius"/>
    </source>
</evidence>
<protein>
    <submittedName>
        <fullName evidence="3">GlcNAc-PI de-N-acetylase</fullName>
    </submittedName>
</protein>
<gene>
    <name evidence="3" type="ORF">BBI10_08045</name>
</gene>
<evidence type="ECO:0000313" key="4">
    <source>
        <dbReference type="Proteomes" id="UP000095143"/>
    </source>
</evidence>
<keyword evidence="2" id="KW-1133">Transmembrane helix</keyword>
<dbReference type="Gene3D" id="3.40.50.10320">
    <property type="entry name" value="LmbE-like"/>
    <property type="match status" value="1"/>
</dbReference>
<organism evidence="3 4">
    <name type="scientific">Pseudomonas graminis</name>
    <dbReference type="NCBI Taxonomy" id="158627"/>
    <lineage>
        <taxon>Bacteria</taxon>
        <taxon>Pseudomonadati</taxon>
        <taxon>Pseudomonadota</taxon>
        <taxon>Gammaproteobacteria</taxon>
        <taxon>Pseudomonadales</taxon>
        <taxon>Pseudomonadaceae</taxon>
        <taxon>Pseudomonas</taxon>
    </lineage>
</organism>
<dbReference type="EMBL" id="MDEN01000058">
    <property type="protein sequence ID" value="OCX23281.1"/>
    <property type="molecule type" value="Genomic_DNA"/>
</dbReference>